<dbReference type="AlphaFoldDB" id="A0A4R2ICH9"/>
<evidence type="ECO:0000313" key="1">
    <source>
        <dbReference type="EMBL" id="TCO41469.1"/>
    </source>
</evidence>
<accession>A0A4R2ICH9</accession>
<reference evidence="1 2" key="1">
    <citation type="journal article" date="2015" name="Stand. Genomic Sci.">
        <title>Genomic Encyclopedia of Bacterial and Archaeal Type Strains, Phase III: the genomes of soil and plant-associated and newly described type strains.</title>
        <authorList>
            <person name="Whitman W.B."/>
            <person name="Woyke T."/>
            <person name="Klenk H.P."/>
            <person name="Zhou Y."/>
            <person name="Lilburn T.G."/>
            <person name="Beck B.J."/>
            <person name="De Vos P."/>
            <person name="Vandamme P."/>
            <person name="Eisen J.A."/>
            <person name="Garrity G."/>
            <person name="Hugenholtz P."/>
            <person name="Kyrpides N.C."/>
        </authorList>
    </citation>
    <scope>NUCLEOTIDE SEQUENCE [LARGE SCALE GENOMIC DNA]</scope>
    <source>
        <strain evidence="1 2">VKM Ac-2541</strain>
    </source>
</reference>
<gene>
    <name evidence="1" type="ORF">EV646_1156</name>
</gene>
<organism evidence="1 2">
    <name type="scientific">Kribbella antiqua</name>
    <dbReference type="NCBI Taxonomy" id="2512217"/>
    <lineage>
        <taxon>Bacteria</taxon>
        <taxon>Bacillati</taxon>
        <taxon>Actinomycetota</taxon>
        <taxon>Actinomycetes</taxon>
        <taxon>Propionibacteriales</taxon>
        <taxon>Kribbellaceae</taxon>
        <taxon>Kribbella</taxon>
    </lineage>
</organism>
<sequence>MRPTIYLTELEGRLTTPRNPDEQLAKDEAVQARAKLAAKLTMEEELLSCILAERPAALVPFRWRDSLLDELERTIHRELDIYADAHPIRTLWGLRVVEDKRMVSRVVDEVREGGDQPEVRPG</sequence>
<proteinExistence type="predicted"/>
<dbReference type="EMBL" id="SLWR01000015">
    <property type="protein sequence ID" value="TCO41469.1"/>
    <property type="molecule type" value="Genomic_DNA"/>
</dbReference>
<dbReference type="Proteomes" id="UP000295573">
    <property type="component" value="Unassembled WGS sequence"/>
</dbReference>
<name>A0A4R2ICH9_9ACTN</name>
<protein>
    <submittedName>
        <fullName evidence="1">Uncharacterized protein</fullName>
    </submittedName>
</protein>
<comment type="caution">
    <text evidence="1">The sequence shown here is derived from an EMBL/GenBank/DDBJ whole genome shotgun (WGS) entry which is preliminary data.</text>
</comment>
<dbReference type="RefSeq" id="WP_132155932.1">
    <property type="nucleotide sequence ID" value="NZ_SLWR01000015.1"/>
</dbReference>
<evidence type="ECO:0000313" key="2">
    <source>
        <dbReference type="Proteomes" id="UP000295573"/>
    </source>
</evidence>
<keyword evidence="2" id="KW-1185">Reference proteome</keyword>